<dbReference type="Proteomes" id="UP001148838">
    <property type="component" value="Unassembled WGS sequence"/>
</dbReference>
<keyword evidence="3" id="KW-1185">Reference proteome</keyword>
<protein>
    <submittedName>
        <fullName evidence="2">Uncharacterized protein</fullName>
    </submittedName>
</protein>
<name>A0ABQ8SVU9_PERAM</name>
<comment type="caution">
    <text evidence="2">The sequence shown here is derived from an EMBL/GenBank/DDBJ whole genome shotgun (WGS) entry which is preliminary data.</text>
</comment>
<evidence type="ECO:0000313" key="3">
    <source>
        <dbReference type="Proteomes" id="UP001148838"/>
    </source>
</evidence>
<organism evidence="2 3">
    <name type="scientific">Periplaneta americana</name>
    <name type="common">American cockroach</name>
    <name type="synonym">Blatta americana</name>
    <dbReference type="NCBI Taxonomy" id="6978"/>
    <lineage>
        <taxon>Eukaryota</taxon>
        <taxon>Metazoa</taxon>
        <taxon>Ecdysozoa</taxon>
        <taxon>Arthropoda</taxon>
        <taxon>Hexapoda</taxon>
        <taxon>Insecta</taxon>
        <taxon>Pterygota</taxon>
        <taxon>Neoptera</taxon>
        <taxon>Polyneoptera</taxon>
        <taxon>Dictyoptera</taxon>
        <taxon>Blattodea</taxon>
        <taxon>Blattoidea</taxon>
        <taxon>Blattidae</taxon>
        <taxon>Blattinae</taxon>
        <taxon>Periplaneta</taxon>
    </lineage>
</organism>
<sequence>MAGLCESGNEPPGSLEAICDNAGKMSPGSSTESYPAFAHIELKETPKKNLYQITCPNRESNPGHLVSRSDALTVTPQGATANEADIAPYGQLHMAQTEEQSPYFSRDSK</sequence>
<feature type="region of interest" description="Disordered" evidence="1">
    <location>
        <begin position="1"/>
        <end position="31"/>
    </location>
</feature>
<evidence type="ECO:0000313" key="2">
    <source>
        <dbReference type="EMBL" id="KAJ4438328.1"/>
    </source>
</evidence>
<proteinExistence type="predicted"/>
<evidence type="ECO:0000256" key="1">
    <source>
        <dbReference type="SAM" id="MobiDB-lite"/>
    </source>
</evidence>
<accession>A0ABQ8SVU9</accession>
<gene>
    <name evidence="2" type="ORF">ANN_14270</name>
</gene>
<dbReference type="EMBL" id="JAJSOF020000019">
    <property type="protein sequence ID" value="KAJ4438328.1"/>
    <property type="molecule type" value="Genomic_DNA"/>
</dbReference>
<reference evidence="2 3" key="1">
    <citation type="journal article" date="2022" name="Allergy">
        <title>Genome assembly and annotation of Periplaneta americana reveal a comprehensive cockroach allergen profile.</title>
        <authorList>
            <person name="Wang L."/>
            <person name="Xiong Q."/>
            <person name="Saelim N."/>
            <person name="Wang L."/>
            <person name="Nong W."/>
            <person name="Wan A.T."/>
            <person name="Shi M."/>
            <person name="Liu X."/>
            <person name="Cao Q."/>
            <person name="Hui J.H.L."/>
            <person name="Sookrung N."/>
            <person name="Leung T.F."/>
            <person name="Tungtrongchitr A."/>
            <person name="Tsui S.K.W."/>
        </authorList>
    </citation>
    <scope>NUCLEOTIDE SEQUENCE [LARGE SCALE GENOMIC DNA]</scope>
    <source>
        <strain evidence="2">PWHHKU_190912</strain>
    </source>
</reference>